<evidence type="ECO:0000256" key="6">
    <source>
        <dbReference type="ARBA" id="ARBA00023136"/>
    </source>
</evidence>
<comment type="similarity">
    <text evidence="2">Belongs to the SLC43A transporter (TC 2.A.1.44) family.</text>
</comment>
<proteinExistence type="inferred from homology"/>
<name>A0A1E3P2X5_WICAA</name>
<keyword evidence="4 7" id="KW-0812">Transmembrane</keyword>
<dbReference type="Proteomes" id="UP000094112">
    <property type="component" value="Unassembled WGS sequence"/>
</dbReference>
<dbReference type="PANTHER" id="PTHR20772:SF2">
    <property type="entry name" value="PROTEIN FMP42"/>
    <property type="match status" value="1"/>
</dbReference>
<feature type="transmembrane region" description="Helical" evidence="7">
    <location>
        <begin position="433"/>
        <end position="453"/>
    </location>
</feature>
<sequence>MTLPSSKTRIIQVICAIIWCLFAAGPIFGFAALKPILIDQGVYHDVCKVSTEGINLKLCADQDLKLNKMFTIGAVVTNVTALLVGHILDNYGPRVCGFIGSVFLSIGAFFLSGTLRFLPIDQYLSGYVSLAIGGPFVFISSFQLANSFPKFSGMILALLTGAFDTSSAVFLIYRLVYQKLTKISLHSFFITYLIIPLFIFLCQLFIMPQSSYKTLGTVQKLGIEGLDENGQLLEGDDGARIVPDIDERTSLLSANEQVLEDGVDNSLRRTTSLTANGKRRKSVYEEIVENELYSKSGNIFGVLDGESVKTQLKSPFFLLMCAFTTIQMIRINYFVATVRSQEEYLLGEELALRVNNIFDIALPLGGVIAIPFIGLILDNFKTITVLIILMCVSFVIGIMGVLKIFSANLLGIFLLVVYRPFYYTAVSDYSAKVFGFTTFGTVYGLMMCISGLINYFQTFLDYITHHYEGNNPIPVNLGLIACTLIFGSSLIFYILTQQKNIERKKLEQEAESAPEMEIPH</sequence>
<evidence type="ECO:0008006" key="10">
    <source>
        <dbReference type="Google" id="ProtNLM"/>
    </source>
</evidence>
<evidence type="ECO:0000256" key="7">
    <source>
        <dbReference type="SAM" id="Phobius"/>
    </source>
</evidence>
<keyword evidence="9" id="KW-1185">Reference proteome</keyword>
<dbReference type="RefSeq" id="XP_019038449.1">
    <property type="nucleotide sequence ID" value="XM_019183602.1"/>
</dbReference>
<keyword evidence="3" id="KW-0813">Transport</keyword>
<feature type="transmembrane region" description="Helical" evidence="7">
    <location>
        <begin position="316"/>
        <end position="336"/>
    </location>
</feature>
<evidence type="ECO:0000256" key="4">
    <source>
        <dbReference type="ARBA" id="ARBA00022692"/>
    </source>
</evidence>
<dbReference type="OrthoDB" id="330047at2759"/>
<organism evidence="8 9">
    <name type="scientific">Wickerhamomyces anomalus (strain ATCC 58044 / CBS 1984 / NCYC 433 / NRRL Y-366-8)</name>
    <name type="common">Yeast</name>
    <name type="synonym">Hansenula anomala</name>
    <dbReference type="NCBI Taxonomy" id="683960"/>
    <lineage>
        <taxon>Eukaryota</taxon>
        <taxon>Fungi</taxon>
        <taxon>Dikarya</taxon>
        <taxon>Ascomycota</taxon>
        <taxon>Saccharomycotina</taxon>
        <taxon>Saccharomycetes</taxon>
        <taxon>Phaffomycetales</taxon>
        <taxon>Wickerhamomycetaceae</taxon>
        <taxon>Wickerhamomyces</taxon>
    </lineage>
</organism>
<keyword evidence="6 7" id="KW-0472">Membrane</keyword>
<feature type="transmembrane region" description="Helical" evidence="7">
    <location>
        <begin position="95"/>
        <end position="118"/>
    </location>
</feature>
<dbReference type="STRING" id="683960.A0A1E3P2X5"/>
<evidence type="ECO:0000256" key="2">
    <source>
        <dbReference type="ARBA" id="ARBA00006595"/>
    </source>
</evidence>
<dbReference type="Gene3D" id="1.20.1250.20">
    <property type="entry name" value="MFS general substrate transporter like domains"/>
    <property type="match status" value="1"/>
</dbReference>
<evidence type="ECO:0000313" key="9">
    <source>
        <dbReference type="Proteomes" id="UP000094112"/>
    </source>
</evidence>
<dbReference type="PANTHER" id="PTHR20772">
    <property type="entry name" value="PROTEIN FMP42"/>
    <property type="match status" value="1"/>
</dbReference>
<feature type="transmembrane region" description="Helical" evidence="7">
    <location>
        <begin position="183"/>
        <end position="206"/>
    </location>
</feature>
<dbReference type="AlphaFoldDB" id="A0A1E3P2X5"/>
<protein>
    <recommendedName>
        <fullName evidence="10">Protein FMP42</fullName>
    </recommendedName>
</protein>
<feature type="transmembrane region" description="Helical" evidence="7">
    <location>
        <begin position="356"/>
        <end position="376"/>
    </location>
</feature>
<dbReference type="InterPro" id="IPR036259">
    <property type="entry name" value="MFS_trans_sf"/>
</dbReference>
<accession>A0A1E3P2X5</accession>
<dbReference type="SUPFAM" id="SSF103473">
    <property type="entry name" value="MFS general substrate transporter"/>
    <property type="match status" value="1"/>
</dbReference>
<dbReference type="InterPro" id="IPR052599">
    <property type="entry name" value="SLC43A_AATransporter"/>
</dbReference>
<evidence type="ECO:0000313" key="8">
    <source>
        <dbReference type="EMBL" id="ODQ59242.1"/>
    </source>
</evidence>
<feature type="transmembrane region" description="Helical" evidence="7">
    <location>
        <begin position="12"/>
        <end position="33"/>
    </location>
</feature>
<feature type="transmembrane region" description="Helical" evidence="7">
    <location>
        <begin position="473"/>
        <end position="495"/>
    </location>
</feature>
<evidence type="ECO:0000256" key="3">
    <source>
        <dbReference type="ARBA" id="ARBA00022448"/>
    </source>
</evidence>
<dbReference type="EMBL" id="KV454211">
    <property type="protein sequence ID" value="ODQ59242.1"/>
    <property type="molecule type" value="Genomic_DNA"/>
</dbReference>
<dbReference type="GeneID" id="30200848"/>
<comment type="subcellular location">
    <subcellularLocation>
        <location evidence="1">Membrane</location>
        <topology evidence="1">Multi-pass membrane protein</topology>
    </subcellularLocation>
</comment>
<reference evidence="8 9" key="1">
    <citation type="journal article" date="2016" name="Proc. Natl. Acad. Sci. U.S.A.">
        <title>Comparative genomics of biotechnologically important yeasts.</title>
        <authorList>
            <person name="Riley R."/>
            <person name="Haridas S."/>
            <person name="Wolfe K.H."/>
            <person name="Lopes M.R."/>
            <person name="Hittinger C.T."/>
            <person name="Goeker M."/>
            <person name="Salamov A.A."/>
            <person name="Wisecaver J.H."/>
            <person name="Long T.M."/>
            <person name="Calvey C.H."/>
            <person name="Aerts A.L."/>
            <person name="Barry K.W."/>
            <person name="Choi C."/>
            <person name="Clum A."/>
            <person name="Coughlan A.Y."/>
            <person name="Deshpande S."/>
            <person name="Douglass A.P."/>
            <person name="Hanson S.J."/>
            <person name="Klenk H.-P."/>
            <person name="LaButti K.M."/>
            <person name="Lapidus A."/>
            <person name="Lindquist E.A."/>
            <person name="Lipzen A.M."/>
            <person name="Meier-Kolthoff J.P."/>
            <person name="Ohm R.A."/>
            <person name="Otillar R.P."/>
            <person name="Pangilinan J.L."/>
            <person name="Peng Y."/>
            <person name="Rokas A."/>
            <person name="Rosa C.A."/>
            <person name="Scheuner C."/>
            <person name="Sibirny A.A."/>
            <person name="Slot J.C."/>
            <person name="Stielow J.B."/>
            <person name="Sun H."/>
            <person name="Kurtzman C.P."/>
            <person name="Blackwell M."/>
            <person name="Grigoriev I.V."/>
            <person name="Jeffries T.W."/>
        </authorList>
    </citation>
    <scope>NUCLEOTIDE SEQUENCE [LARGE SCALE GENOMIC DNA]</scope>
    <source>
        <strain evidence="9">ATCC 58044 / CBS 1984 / NCYC 433 / NRRL Y-366-8</strain>
    </source>
</reference>
<feature type="transmembrane region" description="Helical" evidence="7">
    <location>
        <begin position="70"/>
        <end position="88"/>
    </location>
</feature>
<feature type="transmembrane region" description="Helical" evidence="7">
    <location>
        <begin position="124"/>
        <end position="142"/>
    </location>
</feature>
<feature type="transmembrane region" description="Helical" evidence="7">
    <location>
        <begin position="154"/>
        <end position="177"/>
    </location>
</feature>
<dbReference type="GO" id="GO:0000329">
    <property type="term" value="C:fungal-type vacuole membrane"/>
    <property type="evidence" value="ECO:0007669"/>
    <property type="project" value="TreeGrafter"/>
</dbReference>
<evidence type="ECO:0000256" key="1">
    <source>
        <dbReference type="ARBA" id="ARBA00004141"/>
    </source>
</evidence>
<gene>
    <name evidence="8" type="ORF">WICANDRAFT_63736</name>
</gene>
<feature type="transmembrane region" description="Helical" evidence="7">
    <location>
        <begin position="383"/>
        <end position="402"/>
    </location>
</feature>
<keyword evidence="5 7" id="KW-1133">Transmembrane helix</keyword>
<evidence type="ECO:0000256" key="5">
    <source>
        <dbReference type="ARBA" id="ARBA00022989"/>
    </source>
</evidence>